<proteinExistence type="predicted"/>
<dbReference type="KEGG" id="cel:CELE_F52D2.6"/>
<keyword evidence="2" id="KW-1185">Reference proteome</keyword>
<name>Q9TXM3_CAEEL</name>
<sequence length="134" mass="15350">MVIPRTVEWFKDQIPTVELRIQTDKVTAEKLESHAVGSEIPLASYDAARLEANITMEKWKILTSVITDIISTKISTWKTLSDTDVKFFDRMYPECKIGFQFETHAATLIRIIIGVGMSPWQRISGVEQCNLCWK</sequence>
<gene>
    <name evidence="1" type="ORF">CELE_F52D2.6</name>
    <name evidence="1 3" type="ORF">F52D2.6</name>
</gene>
<dbReference type="EMBL" id="BX284606">
    <property type="protein sequence ID" value="CCD71644.2"/>
    <property type="molecule type" value="Genomic_DNA"/>
</dbReference>
<dbReference type="InParanoid" id="Q9TXM3"/>
<accession>Q9TXM3</accession>
<dbReference type="SMR" id="Q9TXM3"/>
<dbReference type="AlphaFoldDB" id="Q9TXM3"/>
<evidence type="ECO:0000313" key="1">
    <source>
        <dbReference type="EMBL" id="CCD71644.2"/>
    </source>
</evidence>
<dbReference type="PaxDb" id="6239-F52D2.6"/>
<organism evidence="1 2">
    <name type="scientific">Caenorhabditis elegans</name>
    <dbReference type="NCBI Taxonomy" id="6239"/>
    <lineage>
        <taxon>Eukaryota</taxon>
        <taxon>Metazoa</taxon>
        <taxon>Ecdysozoa</taxon>
        <taxon>Nematoda</taxon>
        <taxon>Chromadorea</taxon>
        <taxon>Rhabditida</taxon>
        <taxon>Rhabditina</taxon>
        <taxon>Rhabditomorpha</taxon>
        <taxon>Rhabditoidea</taxon>
        <taxon>Rhabditidae</taxon>
        <taxon>Peloderinae</taxon>
        <taxon>Caenorhabditis</taxon>
    </lineage>
</organism>
<dbReference type="Proteomes" id="UP000001940">
    <property type="component" value="Chromosome X"/>
</dbReference>
<evidence type="ECO:0000313" key="2">
    <source>
        <dbReference type="Proteomes" id="UP000001940"/>
    </source>
</evidence>
<protein>
    <submittedName>
        <fullName evidence="1">DHC_N2 domain-containing protein</fullName>
    </submittedName>
</protein>
<dbReference type="GeneID" id="186105"/>
<dbReference type="STRING" id="6239.F52D2.6.1"/>
<dbReference type="WormBase" id="F52D2.6">
    <property type="protein sequence ID" value="CE47591"/>
    <property type="gene ID" value="WBGene00018688"/>
</dbReference>
<reference evidence="1 2" key="1">
    <citation type="journal article" date="1998" name="Science">
        <title>Genome sequence of the nematode C. elegans: a platform for investigating biology.</title>
        <authorList>
            <consortium name="The C. elegans sequencing consortium"/>
            <person name="Sulson J.E."/>
            <person name="Waterston R."/>
        </authorList>
    </citation>
    <scope>NUCLEOTIDE SEQUENCE [LARGE SCALE GENOMIC DNA]</scope>
    <source>
        <strain evidence="1 2">Bristol N2</strain>
    </source>
</reference>
<evidence type="ECO:0000313" key="3">
    <source>
        <dbReference type="WormBase" id="F52D2.6"/>
    </source>
</evidence>
<dbReference type="RefSeq" id="NP_508365.2">
    <property type="nucleotide sequence ID" value="NM_075964.3"/>
</dbReference>
<dbReference type="CTD" id="186105"/>
<dbReference type="Bgee" id="WBGene00018688">
    <property type="expression patterns" value="Expressed in embryo and 3 other cell types or tissues"/>
</dbReference>
<dbReference type="UCSC" id="F52D2.6">
    <property type="organism name" value="c. elegans"/>
</dbReference>
<dbReference type="PIR" id="E89473">
    <property type="entry name" value="E89473"/>
</dbReference>
<dbReference type="AGR" id="WB:WBGene00018688"/>
<dbReference type="HOGENOM" id="CLU_1898098_0_0_1"/>